<evidence type="ECO:0000256" key="1">
    <source>
        <dbReference type="SAM" id="Phobius"/>
    </source>
</evidence>
<evidence type="ECO:0000313" key="3">
    <source>
        <dbReference type="Proteomes" id="UP001500280"/>
    </source>
</evidence>
<accession>A0ABP4S397</accession>
<dbReference type="EMBL" id="BAAANF010000002">
    <property type="protein sequence ID" value="GAA1665346.1"/>
    <property type="molecule type" value="Genomic_DNA"/>
</dbReference>
<feature type="transmembrane region" description="Helical" evidence="1">
    <location>
        <begin position="83"/>
        <end position="101"/>
    </location>
</feature>
<protein>
    <recommendedName>
        <fullName evidence="4">AzlD domain-containing protein</fullName>
    </recommendedName>
</protein>
<dbReference type="Proteomes" id="UP001500280">
    <property type="component" value="Unassembled WGS sequence"/>
</dbReference>
<dbReference type="Pfam" id="PF05437">
    <property type="entry name" value="AzlD"/>
    <property type="match status" value="1"/>
</dbReference>
<comment type="caution">
    <text evidence="2">The sequence shown here is derived from an EMBL/GenBank/DDBJ whole genome shotgun (WGS) entry which is preliminary data.</text>
</comment>
<keyword evidence="3" id="KW-1185">Reference proteome</keyword>
<evidence type="ECO:0008006" key="4">
    <source>
        <dbReference type="Google" id="ProtNLM"/>
    </source>
</evidence>
<evidence type="ECO:0000313" key="2">
    <source>
        <dbReference type="EMBL" id="GAA1665346.1"/>
    </source>
</evidence>
<organism evidence="2 3">
    <name type="scientific">Kribbella yunnanensis</name>
    <dbReference type="NCBI Taxonomy" id="190194"/>
    <lineage>
        <taxon>Bacteria</taxon>
        <taxon>Bacillati</taxon>
        <taxon>Actinomycetota</taxon>
        <taxon>Actinomycetes</taxon>
        <taxon>Propionibacteriales</taxon>
        <taxon>Kribbellaceae</taxon>
        <taxon>Kribbella</taxon>
    </lineage>
</organism>
<gene>
    <name evidence="2" type="ORF">GCM10009745_04070</name>
</gene>
<dbReference type="RefSeq" id="WP_344144526.1">
    <property type="nucleotide sequence ID" value="NZ_BAAANF010000002.1"/>
</dbReference>
<keyword evidence="1" id="KW-0472">Membrane</keyword>
<sequence>MKLWLSAGVVTLISWLMKASAPLVIGGRKLPPTVLRLTALTAPVLLAGLIVTELGGEHWQELDWTKLVGIGAAGGLTLAKVPMLLAVAGGIVVTALIRLVLR</sequence>
<reference evidence="3" key="1">
    <citation type="journal article" date="2019" name="Int. J. Syst. Evol. Microbiol.">
        <title>The Global Catalogue of Microorganisms (GCM) 10K type strain sequencing project: providing services to taxonomists for standard genome sequencing and annotation.</title>
        <authorList>
            <consortium name="The Broad Institute Genomics Platform"/>
            <consortium name="The Broad Institute Genome Sequencing Center for Infectious Disease"/>
            <person name="Wu L."/>
            <person name="Ma J."/>
        </authorList>
    </citation>
    <scope>NUCLEOTIDE SEQUENCE [LARGE SCALE GENOMIC DNA]</scope>
    <source>
        <strain evidence="3">JCM 14307</strain>
    </source>
</reference>
<keyword evidence="1" id="KW-0812">Transmembrane</keyword>
<name>A0ABP4S397_9ACTN</name>
<dbReference type="InterPro" id="IPR008407">
    <property type="entry name" value="Brnchd-chn_aa_trnsp_AzlD"/>
</dbReference>
<proteinExistence type="predicted"/>
<keyword evidence="1" id="KW-1133">Transmembrane helix</keyword>